<dbReference type="STRING" id="670307.HYPDE_28498"/>
<sequence length="289" mass="32096">MVRQQNASWPTGSQSSANAGRTADNRSNGSGNGYSSGDGYRNDYGSSSERNVPGQFDYYALVLSWSPTYCAEKGEDDDAQCNRRDGRRYSFVLHGLWPQYESGYPSDCRLSRRPFVPENVITSMLDVMPNRGLVIHEYRTHGTCSGLDPARYFTTAHRLFDSINIPQRFRNPFESQLVAPSDIRREFLQANPNFKPDMIAVVCSGADKGLKEVRLCVSKDGQPRTCGQNENQSKLCSTDRVFIPPTRSAASQDSPGRRSPPADTGPASTGQQSPLPGPRMDYDYGRRAQ</sequence>
<evidence type="ECO:0000256" key="2">
    <source>
        <dbReference type="RuleBase" id="RU004328"/>
    </source>
</evidence>
<dbReference type="InterPro" id="IPR001568">
    <property type="entry name" value="RNase_T2-like"/>
</dbReference>
<dbReference type="Gene3D" id="3.90.730.10">
    <property type="entry name" value="Ribonuclease T2-like"/>
    <property type="match status" value="1"/>
</dbReference>
<evidence type="ECO:0000256" key="3">
    <source>
        <dbReference type="SAM" id="MobiDB-lite"/>
    </source>
</evidence>
<dbReference type="SUPFAM" id="SSF55895">
    <property type="entry name" value="Ribonuclease Rh-like"/>
    <property type="match status" value="1"/>
</dbReference>
<accession>N0B1L6</accession>
<keyword evidence="5" id="KW-1185">Reference proteome</keyword>
<dbReference type="InterPro" id="IPR039378">
    <property type="entry name" value="RNase_T2_prok"/>
</dbReference>
<comment type="similarity">
    <text evidence="1 2">Belongs to the RNase T2 family.</text>
</comment>
<dbReference type="PROSITE" id="PS00530">
    <property type="entry name" value="RNASE_T2_1"/>
    <property type="match status" value="1"/>
</dbReference>
<organism evidence="4 5">
    <name type="scientific">Hyphomicrobium denitrificans 1NES1</name>
    <dbReference type="NCBI Taxonomy" id="670307"/>
    <lineage>
        <taxon>Bacteria</taxon>
        <taxon>Pseudomonadati</taxon>
        <taxon>Pseudomonadota</taxon>
        <taxon>Alphaproteobacteria</taxon>
        <taxon>Hyphomicrobiales</taxon>
        <taxon>Hyphomicrobiaceae</taxon>
        <taxon>Hyphomicrobium</taxon>
    </lineage>
</organism>
<protein>
    <submittedName>
        <fullName evidence="4">Ribonuclease T2</fullName>
    </submittedName>
</protein>
<dbReference type="InterPro" id="IPR036430">
    <property type="entry name" value="RNase_T2-like_sf"/>
</dbReference>
<dbReference type="PANTHER" id="PTHR11240:SF22">
    <property type="entry name" value="RIBONUCLEASE T2"/>
    <property type="match status" value="1"/>
</dbReference>
<dbReference type="PANTHER" id="PTHR11240">
    <property type="entry name" value="RIBONUCLEASE T2"/>
    <property type="match status" value="1"/>
</dbReference>
<evidence type="ECO:0000256" key="1">
    <source>
        <dbReference type="ARBA" id="ARBA00007469"/>
    </source>
</evidence>
<proteinExistence type="inferred from homology"/>
<name>N0B1L6_9HYPH</name>
<dbReference type="GO" id="GO:0003723">
    <property type="term" value="F:RNA binding"/>
    <property type="evidence" value="ECO:0007669"/>
    <property type="project" value="InterPro"/>
</dbReference>
<gene>
    <name evidence="4" type="ORF">HYPDE_28498</name>
</gene>
<dbReference type="GO" id="GO:0033897">
    <property type="term" value="F:ribonuclease T2 activity"/>
    <property type="evidence" value="ECO:0007669"/>
    <property type="project" value="InterPro"/>
</dbReference>
<reference evidence="4 5" key="1">
    <citation type="journal article" date="2013" name="Genome Announc.">
        <title>Genome sequences for three denitrifying bacterial strains isolated from a uranium- and nitrate-contaminated subsurface environment.</title>
        <authorList>
            <person name="Venkatramanan R."/>
            <person name="Prakash O."/>
            <person name="Woyke T."/>
            <person name="Chain P."/>
            <person name="Goodwin L.A."/>
            <person name="Watson D."/>
            <person name="Brooks S."/>
            <person name="Kostka J.E."/>
            <person name="Green S.J."/>
        </authorList>
    </citation>
    <scope>NUCLEOTIDE SEQUENCE [LARGE SCALE GENOMIC DNA]</scope>
    <source>
        <strain evidence="4 5">1NES1</strain>
    </source>
</reference>
<dbReference type="AlphaFoldDB" id="N0B1L6"/>
<evidence type="ECO:0000313" key="5">
    <source>
        <dbReference type="Proteomes" id="UP000005952"/>
    </source>
</evidence>
<dbReference type="InterPro" id="IPR018188">
    <property type="entry name" value="RNase_T2_His_AS_1"/>
</dbReference>
<feature type="compositionally biased region" description="Basic and acidic residues" evidence="3">
    <location>
        <begin position="280"/>
        <end position="289"/>
    </location>
</feature>
<dbReference type="CDD" id="cd01062">
    <property type="entry name" value="RNase_T2_prok"/>
    <property type="match status" value="1"/>
</dbReference>
<dbReference type="GO" id="GO:0006401">
    <property type="term" value="P:RNA catabolic process"/>
    <property type="evidence" value="ECO:0007669"/>
    <property type="project" value="TreeGrafter"/>
</dbReference>
<dbReference type="Proteomes" id="UP000005952">
    <property type="component" value="Chromosome"/>
</dbReference>
<dbReference type="HOGENOM" id="CLU_873682_0_0_5"/>
<dbReference type="Pfam" id="PF00445">
    <property type="entry name" value="Ribonuclease_T2"/>
    <property type="match status" value="1"/>
</dbReference>
<dbReference type="KEGG" id="hdt:HYPDE_28498"/>
<feature type="region of interest" description="Disordered" evidence="3">
    <location>
        <begin position="240"/>
        <end position="289"/>
    </location>
</feature>
<feature type="region of interest" description="Disordered" evidence="3">
    <location>
        <begin position="1"/>
        <end position="47"/>
    </location>
</feature>
<dbReference type="eggNOG" id="COG3719">
    <property type="taxonomic scope" value="Bacteria"/>
</dbReference>
<evidence type="ECO:0000313" key="4">
    <source>
        <dbReference type="EMBL" id="AGK57379.1"/>
    </source>
</evidence>
<dbReference type="EMBL" id="CP005587">
    <property type="protein sequence ID" value="AGK57379.1"/>
    <property type="molecule type" value="Genomic_DNA"/>
</dbReference>
<feature type="compositionally biased region" description="Polar residues" evidence="3">
    <location>
        <begin position="1"/>
        <end position="19"/>
    </location>
</feature>